<accession>A0AAV7H3Y5</accession>
<organism evidence="2 3">
    <name type="scientific">Dendrobium chrysotoxum</name>
    <name type="common">Orchid</name>
    <dbReference type="NCBI Taxonomy" id="161865"/>
    <lineage>
        <taxon>Eukaryota</taxon>
        <taxon>Viridiplantae</taxon>
        <taxon>Streptophyta</taxon>
        <taxon>Embryophyta</taxon>
        <taxon>Tracheophyta</taxon>
        <taxon>Spermatophyta</taxon>
        <taxon>Magnoliopsida</taxon>
        <taxon>Liliopsida</taxon>
        <taxon>Asparagales</taxon>
        <taxon>Orchidaceae</taxon>
        <taxon>Epidendroideae</taxon>
        <taxon>Malaxideae</taxon>
        <taxon>Dendrobiinae</taxon>
        <taxon>Dendrobium</taxon>
    </lineage>
</organism>
<protein>
    <submittedName>
        <fullName evidence="2">Uncharacterized protein</fullName>
    </submittedName>
</protein>
<feature type="region of interest" description="Disordered" evidence="1">
    <location>
        <begin position="1"/>
        <end position="44"/>
    </location>
</feature>
<comment type="caution">
    <text evidence="2">The sequence shown here is derived from an EMBL/GenBank/DDBJ whole genome shotgun (WGS) entry which is preliminary data.</text>
</comment>
<evidence type="ECO:0000313" key="2">
    <source>
        <dbReference type="EMBL" id="KAH0462673.1"/>
    </source>
</evidence>
<sequence length="199" mass="22643">MCSKVDVKDSHVKGSRKENPPSNTNVEDSQTDTPQSNPSRRSDQVIHARKNGDNFRATRARFSADGNEHNVDIIFESTEQEGLKMSLFIDEKRLYLVNITSRKVQGNVEFNIDGMAVDLFWDLKKSPMRFLFRTKIVGGGGSEIYEESSDWVEGYYTLLILARQVDKLKQLTEPTTEAEASSSSRRDSDKLSKFAYMFV</sequence>
<name>A0AAV7H3Y5_DENCH</name>
<dbReference type="EMBL" id="JAGFBR010000009">
    <property type="protein sequence ID" value="KAH0462673.1"/>
    <property type="molecule type" value="Genomic_DNA"/>
</dbReference>
<keyword evidence="3" id="KW-1185">Reference proteome</keyword>
<evidence type="ECO:0000256" key="1">
    <source>
        <dbReference type="SAM" id="MobiDB-lite"/>
    </source>
</evidence>
<reference evidence="2 3" key="1">
    <citation type="journal article" date="2021" name="Hortic Res">
        <title>Chromosome-scale assembly of the Dendrobium chrysotoxum genome enhances the understanding of orchid evolution.</title>
        <authorList>
            <person name="Zhang Y."/>
            <person name="Zhang G.Q."/>
            <person name="Zhang D."/>
            <person name="Liu X.D."/>
            <person name="Xu X.Y."/>
            <person name="Sun W.H."/>
            <person name="Yu X."/>
            <person name="Zhu X."/>
            <person name="Wang Z.W."/>
            <person name="Zhao X."/>
            <person name="Zhong W.Y."/>
            <person name="Chen H."/>
            <person name="Yin W.L."/>
            <person name="Huang T."/>
            <person name="Niu S.C."/>
            <person name="Liu Z.J."/>
        </authorList>
    </citation>
    <scope>NUCLEOTIDE SEQUENCE [LARGE SCALE GENOMIC DNA]</scope>
    <source>
        <strain evidence="2">Lindl</strain>
    </source>
</reference>
<evidence type="ECO:0000313" key="3">
    <source>
        <dbReference type="Proteomes" id="UP000775213"/>
    </source>
</evidence>
<gene>
    <name evidence="2" type="ORF">IEQ34_010248</name>
</gene>
<dbReference type="AlphaFoldDB" id="A0AAV7H3Y5"/>
<feature type="compositionally biased region" description="Polar residues" evidence="1">
    <location>
        <begin position="20"/>
        <end position="39"/>
    </location>
</feature>
<dbReference type="Pfam" id="PF05910">
    <property type="entry name" value="DUF868"/>
    <property type="match status" value="1"/>
</dbReference>
<feature type="compositionally biased region" description="Basic and acidic residues" evidence="1">
    <location>
        <begin position="1"/>
        <end position="19"/>
    </location>
</feature>
<proteinExistence type="predicted"/>
<dbReference type="Proteomes" id="UP000775213">
    <property type="component" value="Unassembled WGS sequence"/>
</dbReference>
<dbReference type="InterPro" id="IPR008586">
    <property type="entry name" value="DUF868_pln"/>
</dbReference>